<feature type="transmembrane region" description="Helical" evidence="11">
    <location>
        <begin position="197"/>
        <end position="220"/>
    </location>
</feature>
<feature type="domain" description="Cation/H+ exchanger transmembrane" evidence="12">
    <location>
        <begin position="40"/>
        <end position="289"/>
    </location>
</feature>
<sequence>MAASLPYHEPGIVTILIQASFLLLLNVANFVLDRSLYCGLLGQIFAGVAWGTPGAKWLSAEAQQVVVQLGYLGLLLLVYEGGLSTSLTALRANLWLSSCVAITGISVPMGLSFVLQKLSSATPLQAFAAGAALCSTSLGTTFTVLRSTGLIKSRLGVVLTSAAMMDDVVGLVMVQVISNLGSSGHHIGAVTVVRPLLVSFAFAVCAPLICVFVAKPLTLWSNSHRTKHPRGLVNQLANKRGTPWLIHSSILVGCTAGSTYAGTSNLFAAYIAGAAISWWDAEVTHPVQETTTAGTLHSEQIGTLGHSEPGEVNASASTSEEPQRTDSSGSAVFARYYSQPLERILKPFFFASVGFSIPITEMFDGSIVWKGMVYTALMMVGKLLCGVWLLRISITSIIPTRLLAIVKHPRIQIPHFWGRVDQEKSKISQSSTPAHTPQSQEPPSGSQEPSTPSPQSMRDSVMQTTSPHSSPAGTNPRSIYPASILGCAMTARGEIGFLISSIAESNRIFSPADAEDGKSSEIFLVVTWAIMLCTILGPLSLGLVVRRVKQLQQGVEKQGRLVQKDVLGVWGLS</sequence>
<dbReference type="InterPro" id="IPR038770">
    <property type="entry name" value="Na+/solute_symporter_sf"/>
</dbReference>
<dbReference type="PANTHER" id="PTHR43562">
    <property type="entry name" value="NAPA-TYPE SODIUM/HYDROGEN ANTIPORTER"/>
    <property type="match status" value="1"/>
</dbReference>
<feature type="transmembrane region" description="Helical" evidence="11">
    <location>
        <begin position="157"/>
        <end position="177"/>
    </location>
</feature>
<comment type="subcellular location">
    <subcellularLocation>
        <location evidence="1">Membrane</location>
        <topology evidence="1">Multi-pass membrane protein</topology>
    </subcellularLocation>
</comment>
<comment type="caution">
    <text evidence="13">The sequence shown here is derived from an EMBL/GenBank/DDBJ whole genome shotgun (WGS) entry which is preliminary data.</text>
</comment>
<keyword evidence="5 11" id="KW-1133">Transmembrane helix</keyword>
<feature type="transmembrane region" description="Helical" evidence="11">
    <location>
        <begin position="39"/>
        <end position="59"/>
    </location>
</feature>
<feature type="compositionally biased region" description="Low complexity" evidence="10">
    <location>
        <begin position="436"/>
        <end position="456"/>
    </location>
</feature>
<organism evidence="13 14">
    <name type="scientific">Trichoderma ghanense</name>
    <dbReference type="NCBI Taxonomy" id="65468"/>
    <lineage>
        <taxon>Eukaryota</taxon>
        <taxon>Fungi</taxon>
        <taxon>Dikarya</taxon>
        <taxon>Ascomycota</taxon>
        <taxon>Pezizomycotina</taxon>
        <taxon>Sordariomycetes</taxon>
        <taxon>Hypocreomycetidae</taxon>
        <taxon>Hypocreales</taxon>
        <taxon>Hypocreaceae</taxon>
        <taxon>Trichoderma</taxon>
    </lineage>
</organism>
<proteinExistence type="predicted"/>
<evidence type="ECO:0000256" key="1">
    <source>
        <dbReference type="ARBA" id="ARBA00004141"/>
    </source>
</evidence>
<dbReference type="Pfam" id="PF00999">
    <property type="entry name" value="Na_H_Exchanger"/>
    <property type="match status" value="1"/>
</dbReference>
<dbReference type="Proteomes" id="UP001642720">
    <property type="component" value="Unassembled WGS sequence"/>
</dbReference>
<dbReference type="InterPro" id="IPR006153">
    <property type="entry name" value="Cation/H_exchanger_TM"/>
</dbReference>
<evidence type="ECO:0000256" key="10">
    <source>
        <dbReference type="SAM" id="MobiDB-lite"/>
    </source>
</evidence>
<keyword evidence="3" id="KW-0050">Antiport</keyword>
<evidence type="ECO:0000313" key="14">
    <source>
        <dbReference type="Proteomes" id="UP001642720"/>
    </source>
</evidence>
<evidence type="ECO:0000256" key="4">
    <source>
        <dbReference type="ARBA" id="ARBA00022692"/>
    </source>
</evidence>
<dbReference type="RefSeq" id="XP_073563822.1">
    <property type="nucleotide sequence ID" value="XM_073697570.1"/>
</dbReference>
<dbReference type="GeneID" id="300572020"/>
<feature type="transmembrane region" description="Helical" evidence="11">
    <location>
        <begin position="12"/>
        <end position="32"/>
    </location>
</feature>
<feature type="transmembrane region" description="Helical" evidence="11">
    <location>
        <begin position="94"/>
        <end position="114"/>
    </location>
</feature>
<feature type="transmembrane region" description="Helical" evidence="11">
    <location>
        <begin position="522"/>
        <end position="545"/>
    </location>
</feature>
<keyword evidence="7" id="KW-0406">Ion transport</keyword>
<evidence type="ECO:0000256" key="6">
    <source>
        <dbReference type="ARBA" id="ARBA00023053"/>
    </source>
</evidence>
<keyword evidence="14" id="KW-1185">Reference proteome</keyword>
<feature type="transmembrane region" description="Helical" evidence="11">
    <location>
        <begin position="126"/>
        <end position="145"/>
    </location>
</feature>
<feature type="transmembrane region" description="Helical" evidence="11">
    <location>
        <begin position="65"/>
        <end position="82"/>
    </location>
</feature>
<feature type="compositionally biased region" description="Polar residues" evidence="10">
    <location>
        <begin position="314"/>
        <end position="327"/>
    </location>
</feature>
<evidence type="ECO:0000256" key="5">
    <source>
        <dbReference type="ARBA" id="ARBA00022989"/>
    </source>
</evidence>
<name>A0ABY2HHJ5_9HYPO</name>
<evidence type="ECO:0000313" key="13">
    <source>
        <dbReference type="EMBL" id="TFB07621.1"/>
    </source>
</evidence>
<evidence type="ECO:0000256" key="3">
    <source>
        <dbReference type="ARBA" id="ARBA00022449"/>
    </source>
</evidence>
<evidence type="ECO:0000256" key="11">
    <source>
        <dbReference type="SAM" id="Phobius"/>
    </source>
</evidence>
<feature type="compositionally biased region" description="Polar residues" evidence="10">
    <location>
        <begin position="457"/>
        <end position="477"/>
    </location>
</feature>
<dbReference type="EMBL" id="PPTA01000001">
    <property type="protein sequence ID" value="TFB07621.1"/>
    <property type="molecule type" value="Genomic_DNA"/>
</dbReference>
<gene>
    <name evidence="13" type="ORF">CCMA1212_000085</name>
</gene>
<keyword evidence="8 11" id="KW-0472">Membrane</keyword>
<evidence type="ECO:0000256" key="7">
    <source>
        <dbReference type="ARBA" id="ARBA00023065"/>
    </source>
</evidence>
<keyword evidence="9" id="KW-0739">Sodium transport</keyword>
<evidence type="ECO:0000259" key="12">
    <source>
        <dbReference type="Pfam" id="PF00999"/>
    </source>
</evidence>
<dbReference type="PANTHER" id="PTHR43562:SF3">
    <property type="entry name" value="SODIUM ION_PROTON EXCHANGER (EUROFUNG)"/>
    <property type="match status" value="1"/>
</dbReference>
<feature type="region of interest" description="Disordered" evidence="10">
    <location>
        <begin position="424"/>
        <end position="477"/>
    </location>
</feature>
<keyword evidence="2" id="KW-0813">Transport</keyword>
<keyword evidence="4 11" id="KW-0812">Transmembrane</keyword>
<evidence type="ECO:0000256" key="9">
    <source>
        <dbReference type="ARBA" id="ARBA00023201"/>
    </source>
</evidence>
<evidence type="ECO:0000256" key="2">
    <source>
        <dbReference type="ARBA" id="ARBA00022448"/>
    </source>
</evidence>
<protein>
    <recommendedName>
        <fullName evidence="12">Cation/H+ exchanger transmembrane domain-containing protein</fullName>
    </recommendedName>
</protein>
<keyword evidence="6" id="KW-0915">Sodium</keyword>
<feature type="transmembrane region" description="Helical" evidence="11">
    <location>
        <begin position="372"/>
        <end position="392"/>
    </location>
</feature>
<evidence type="ECO:0000256" key="8">
    <source>
        <dbReference type="ARBA" id="ARBA00023136"/>
    </source>
</evidence>
<dbReference type="Gene3D" id="1.20.1530.20">
    <property type="match status" value="2"/>
</dbReference>
<reference evidence="13 14" key="1">
    <citation type="submission" date="2018-01" db="EMBL/GenBank/DDBJ databases">
        <title>Genome characterization of the sugarcane-associated fungus Trichoderma ghanense CCMA-1212 and their application in lignocelulose bioconversion.</title>
        <authorList>
            <person name="Steindorff A.S."/>
            <person name="Mendes T.D."/>
            <person name="Vilela E.S.D."/>
            <person name="Rodrigues D.S."/>
            <person name="Formighieri E.F."/>
            <person name="Melo I.S."/>
            <person name="Favaro L.C.L."/>
        </authorList>
    </citation>
    <scope>NUCLEOTIDE SEQUENCE [LARGE SCALE GENOMIC DNA]</scope>
    <source>
        <strain evidence="13 14">CCMA-1212</strain>
    </source>
</reference>
<accession>A0ABY2HHJ5</accession>
<feature type="region of interest" description="Disordered" evidence="10">
    <location>
        <begin position="305"/>
        <end position="327"/>
    </location>
</feature>